<protein>
    <submittedName>
        <fullName evidence="4">M91 family zinc metallopeptidase</fullName>
    </submittedName>
</protein>
<evidence type="ECO:0000256" key="3">
    <source>
        <dbReference type="SAM" id="MobiDB-lite"/>
    </source>
</evidence>
<name>A0ABW1KGN0_9ACTN</name>
<feature type="region of interest" description="Disordered" evidence="3">
    <location>
        <begin position="541"/>
        <end position="608"/>
    </location>
</feature>
<dbReference type="Pfam" id="PF14891">
    <property type="entry name" value="Peptidase_M91"/>
    <property type="match status" value="1"/>
</dbReference>
<dbReference type="SUPFAM" id="SSF140453">
    <property type="entry name" value="EsxAB dimer-like"/>
    <property type="match status" value="1"/>
</dbReference>
<dbReference type="Proteomes" id="UP001596203">
    <property type="component" value="Unassembled WGS sequence"/>
</dbReference>
<dbReference type="SUPFAM" id="SSF51120">
    <property type="entry name" value="beta-Roll"/>
    <property type="match status" value="1"/>
</dbReference>
<dbReference type="PANTHER" id="PTHR38340">
    <property type="entry name" value="S-LAYER PROTEIN"/>
    <property type="match status" value="1"/>
</dbReference>
<accession>A0ABW1KGN0</accession>
<dbReference type="InterPro" id="IPR001343">
    <property type="entry name" value="Hemolysn_Ca-bd"/>
</dbReference>
<dbReference type="InterPro" id="IPR036689">
    <property type="entry name" value="ESAT-6-like_sf"/>
</dbReference>
<proteinExistence type="predicted"/>
<dbReference type="InterPro" id="IPR028208">
    <property type="entry name" value="Effector_pro_NleD-like"/>
</dbReference>
<keyword evidence="5" id="KW-1185">Reference proteome</keyword>
<evidence type="ECO:0000313" key="5">
    <source>
        <dbReference type="Proteomes" id="UP001596203"/>
    </source>
</evidence>
<dbReference type="InterPro" id="IPR011049">
    <property type="entry name" value="Serralysin-like_metalloprot_C"/>
</dbReference>
<dbReference type="Pfam" id="PF00353">
    <property type="entry name" value="HemolysinCabind"/>
    <property type="match status" value="3"/>
</dbReference>
<evidence type="ECO:0000256" key="2">
    <source>
        <dbReference type="ARBA" id="ARBA00022525"/>
    </source>
</evidence>
<feature type="region of interest" description="Disordered" evidence="3">
    <location>
        <begin position="352"/>
        <end position="398"/>
    </location>
</feature>
<keyword evidence="2" id="KW-0964">Secreted</keyword>
<comment type="caution">
    <text evidence="4">The sequence shown here is derived from an EMBL/GenBank/DDBJ whole genome shotgun (WGS) entry which is preliminary data.</text>
</comment>
<comment type="subcellular location">
    <subcellularLocation>
        <location evidence="1">Secreted</location>
    </subcellularLocation>
</comment>
<sequence length="608" mass="64678">MGIPPEDREIRVDAALWDLQANPGRIDSAASAWRRFGKASVTVGDDLDADTRNLLGSQWSGAARDSFGQHQSKVFDSLDTMGSQADRLALALEGVAELLRWYQNALDSEREQIMGAVPSWRTGGQIVFRWNQPEQATQVSEATVRASNLRKELDDALKGKLSGFSATEWDAISTQWDSVSSGATDPFTLPPEATGVSVLMVDGRAVVNTGPGNDDVKVTRDPNTGQVIVEVNGVKYRYPEGTPVTIRAGDGDDKVEVPKGANLSITLLGGEGTDTLRGGDGNERIVGLHGDDKIYGGGGNDYASAGSGRDYVDGQGGDDLLAGGRGNDVVYGLSGNDNIAGGEGEDYLEGATGADTVHGGAGRDIVSGGRDDDRLDGGSGDDVLYAGHGRDTVTGGGGTDTAYRQDEDQATGVGQDVRVEVSNAAEYIQIKGSSEFQERVRADLDMMRASPIGQQMLAELDNIHNDSAAVAADWPVLGGIAYQGHPLVIVEDDANAASYTTNWVLGEDYKVTYSPDRLSSSDERPPVGGLFHEFAHVYDYGNNTSAPGDHEGPDDVGVENDEREAVGLPIDEDDDPNTPGQIDPDHPYSYTENAFRDELGWPKRTSYS</sequence>
<gene>
    <name evidence="4" type="ORF">ACFP2T_30130</name>
</gene>
<dbReference type="RefSeq" id="WP_377427578.1">
    <property type="nucleotide sequence ID" value="NZ_JBHSPR010000032.1"/>
</dbReference>
<dbReference type="PANTHER" id="PTHR38340:SF1">
    <property type="entry name" value="S-LAYER PROTEIN"/>
    <property type="match status" value="1"/>
</dbReference>
<evidence type="ECO:0000256" key="1">
    <source>
        <dbReference type="ARBA" id="ARBA00004613"/>
    </source>
</evidence>
<dbReference type="Gene3D" id="2.150.10.10">
    <property type="entry name" value="Serralysin-like metalloprotease, C-terminal"/>
    <property type="match status" value="2"/>
</dbReference>
<reference evidence="5" key="1">
    <citation type="journal article" date="2019" name="Int. J. Syst. Evol. Microbiol.">
        <title>The Global Catalogue of Microorganisms (GCM) 10K type strain sequencing project: providing services to taxonomists for standard genome sequencing and annotation.</title>
        <authorList>
            <consortium name="The Broad Institute Genomics Platform"/>
            <consortium name="The Broad Institute Genome Sequencing Center for Infectious Disease"/>
            <person name="Wu L."/>
            <person name="Ma J."/>
        </authorList>
    </citation>
    <scope>NUCLEOTIDE SEQUENCE [LARGE SCALE GENOMIC DNA]</scope>
    <source>
        <strain evidence="5">ZS-35-S2</strain>
    </source>
</reference>
<dbReference type="Pfam" id="PF06013">
    <property type="entry name" value="WXG100"/>
    <property type="match status" value="1"/>
</dbReference>
<dbReference type="PRINTS" id="PR00313">
    <property type="entry name" value="CABNDNGRPT"/>
</dbReference>
<dbReference type="EMBL" id="JBHSPR010000032">
    <property type="protein sequence ID" value="MFC6020416.1"/>
    <property type="molecule type" value="Genomic_DNA"/>
</dbReference>
<dbReference type="InterPro" id="IPR050557">
    <property type="entry name" value="RTX_toxin/Mannuronan_C5-epim"/>
</dbReference>
<evidence type="ECO:0000313" key="4">
    <source>
        <dbReference type="EMBL" id="MFC6020416.1"/>
    </source>
</evidence>
<dbReference type="InterPro" id="IPR010310">
    <property type="entry name" value="T7SS_ESAT-6-like"/>
</dbReference>
<organism evidence="4 5">
    <name type="scientific">Plantactinospora solaniradicis</name>
    <dbReference type="NCBI Taxonomy" id="1723736"/>
    <lineage>
        <taxon>Bacteria</taxon>
        <taxon>Bacillati</taxon>
        <taxon>Actinomycetota</taxon>
        <taxon>Actinomycetes</taxon>
        <taxon>Micromonosporales</taxon>
        <taxon>Micromonosporaceae</taxon>
        <taxon>Plantactinospora</taxon>
    </lineage>
</organism>